<reference evidence="2 3" key="1">
    <citation type="submission" date="2024-09" db="EMBL/GenBank/DDBJ databases">
        <authorList>
            <person name="Sun Q."/>
            <person name="Mori K."/>
        </authorList>
    </citation>
    <scope>NUCLEOTIDE SEQUENCE [LARGE SCALE GENOMIC DNA]</scope>
    <source>
        <strain evidence="2 3">JCM 3028</strain>
    </source>
</reference>
<feature type="region of interest" description="Disordered" evidence="1">
    <location>
        <begin position="57"/>
        <end position="80"/>
    </location>
</feature>
<dbReference type="Pfam" id="PF19730">
    <property type="entry name" value="DUF6221"/>
    <property type="match status" value="1"/>
</dbReference>
<dbReference type="Proteomes" id="UP001589610">
    <property type="component" value="Unassembled WGS sequence"/>
</dbReference>
<comment type="caution">
    <text evidence="2">The sequence shown here is derived from an EMBL/GenBank/DDBJ whole genome shotgun (WGS) entry which is preliminary data.</text>
</comment>
<evidence type="ECO:0000256" key="1">
    <source>
        <dbReference type="SAM" id="MobiDB-lite"/>
    </source>
</evidence>
<evidence type="ECO:0000313" key="2">
    <source>
        <dbReference type="EMBL" id="MFB9681249.1"/>
    </source>
</evidence>
<evidence type="ECO:0000313" key="3">
    <source>
        <dbReference type="Proteomes" id="UP001589610"/>
    </source>
</evidence>
<proteinExistence type="predicted"/>
<gene>
    <name evidence="2" type="ORF">ACFFRH_37715</name>
</gene>
<dbReference type="InterPro" id="IPR046193">
    <property type="entry name" value="DUF6221"/>
</dbReference>
<protein>
    <submittedName>
        <fullName evidence="2">DUF6221 family protein</fullName>
    </submittedName>
</protein>
<name>A0ABV5TQF9_9ACTN</name>
<keyword evidence="3" id="KW-1185">Reference proteome</keyword>
<organism evidence="2 3">
    <name type="scientific">Streptosporangium vulgare</name>
    <dbReference type="NCBI Taxonomy" id="46190"/>
    <lineage>
        <taxon>Bacteria</taxon>
        <taxon>Bacillati</taxon>
        <taxon>Actinomycetota</taxon>
        <taxon>Actinomycetes</taxon>
        <taxon>Streptosporangiales</taxon>
        <taxon>Streptosporangiaceae</taxon>
        <taxon>Streptosporangium</taxon>
    </lineage>
</organism>
<accession>A0ABV5TQF9</accession>
<sequence>MIVTLRSGTQISVQVDEYKIGRNSFGGLTALDWAGTVEADSRLRYLDLDEVAAVHTEWEPGDNDEEPAQAADPAEQEETGEKLSALLRARLDEDERKAKKAAQKFFDDAVDGAFVGGPSPEDVEHLVHHDPARVLREVEAKRRILDEHAPYWRNVEWPHDQNGKGQALCCRRCQNAAFTEWHPPTGQAGVLPEGFVAPYVLAPCTTLRLLAEGYGITEEET</sequence>
<dbReference type="EMBL" id="JBHMBS010000031">
    <property type="protein sequence ID" value="MFB9681249.1"/>
    <property type="molecule type" value="Genomic_DNA"/>
</dbReference>
<dbReference type="RefSeq" id="WP_344747769.1">
    <property type="nucleotide sequence ID" value="NZ_BAAAWW010000136.1"/>
</dbReference>